<evidence type="ECO:0000313" key="1">
    <source>
        <dbReference type="EMBL" id="MEM5533449.1"/>
    </source>
</evidence>
<sequence>MFKTKLRVVFVFFVLLIASALIANHFTGRVFNYHDPIGEVKRIYNSLSSQVTTEPLATKQLKNV</sequence>
<accession>A0ABU9TJP5</accession>
<gene>
    <name evidence="1" type="ORF">WNY57_13520</name>
</gene>
<comment type="caution">
    <text evidence="1">The sequence shown here is derived from an EMBL/GenBank/DDBJ whole genome shotgun (WGS) entry which is preliminary data.</text>
</comment>
<reference evidence="1 2" key="1">
    <citation type="submission" date="2024-03" db="EMBL/GenBank/DDBJ databases">
        <title>Community enrichment and isolation of bacterial strains for fucoidan degradation.</title>
        <authorList>
            <person name="Sichert A."/>
        </authorList>
    </citation>
    <scope>NUCLEOTIDE SEQUENCE [LARGE SCALE GENOMIC DNA]</scope>
    <source>
        <strain evidence="1 2">AS26</strain>
    </source>
</reference>
<protein>
    <submittedName>
        <fullName evidence="1">Uncharacterized protein</fullName>
    </submittedName>
</protein>
<dbReference type="RefSeq" id="WP_342879963.1">
    <property type="nucleotide sequence ID" value="NZ_JBBMQX010000010.1"/>
</dbReference>
<dbReference type="EMBL" id="JBBMQX010000010">
    <property type="protein sequence ID" value="MEM5533449.1"/>
    <property type="molecule type" value="Genomic_DNA"/>
</dbReference>
<evidence type="ECO:0000313" key="2">
    <source>
        <dbReference type="Proteomes" id="UP001457661"/>
    </source>
</evidence>
<dbReference type="Proteomes" id="UP001457661">
    <property type="component" value="Unassembled WGS sequence"/>
</dbReference>
<proteinExistence type="predicted"/>
<name>A0ABU9TJP5_9GAMM</name>
<keyword evidence="2" id="KW-1185">Reference proteome</keyword>
<organism evidence="1 2">
    <name type="scientific">Pseudoalteromonas arctica</name>
    <dbReference type="NCBI Taxonomy" id="394751"/>
    <lineage>
        <taxon>Bacteria</taxon>
        <taxon>Pseudomonadati</taxon>
        <taxon>Pseudomonadota</taxon>
        <taxon>Gammaproteobacteria</taxon>
        <taxon>Alteromonadales</taxon>
        <taxon>Pseudoalteromonadaceae</taxon>
        <taxon>Pseudoalteromonas</taxon>
    </lineage>
</organism>